<feature type="transmembrane region" description="Helical" evidence="1">
    <location>
        <begin position="212"/>
        <end position="231"/>
    </location>
</feature>
<dbReference type="AlphaFoldDB" id="A0A1B0ZY99"/>
<dbReference type="PANTHER" id="PTHR22911">
    <property type="entry name" value="ACYL-MALONYL CONDENSING ENZYME-RELATED"/>
    <property type="match status" value="1"/>
</dbReference>
<feature type="transmembrane region" description="Helical" evidence="1">
    <location>
        <begin position="243"/>
        <end position="260"/>
    </location>
</feature>
<protein>
    <recommendedName>
        <fullName evidence="2">EamA domain-containing protein</fullName>
    </recommendedName>
</protein>
<sequence length="293" mass="31297">MTGSLSPNQKGALLMLGSMAFFTINDTLVKLVGETVPLWQIVTVRGVMASVLLLCLARAMGALRFDLSRRDWGLVLARCATEMAVTYFFLSALLQMPLANITAVLQMLPLTVTLCAALFLGETVGWRRSLAIALGFVGMLLIVRPGGADFGPATIYALLAVALLTLRDLVTRQMSPAVPSLTVTFLSAFSVMLFGLGLGFGESWQPVGGREWLLLSATAVLILLAYLCAVMTIRVGEVSAVAPLRYTGLVWALLLGWLVFGEFPSGLTLLGAGIVVAAGLFTLLRERQVAENT</sequence>
<feature type="domain" description="EamA" evidence="2">
    <location>
        <begin position="10"/>
        <end position="143"/>
    </location>
</feature>
<feature type="transmembrane region" description="Helical" evidence="1">
    <location>
        <begin position="12"/>
        <end position="32"/>
    </location>
</feature>
<dbReference type="InterPro" id="IPR037185">
    <property type="entry name" value="EmrE-like"/>
</dbReference>
<dbReference type="OrthoDB" id="7165334at2"/>
<keyword evidence="1" id="KW-1133">Transmembrane helix</keyword>
<dbReference type="InterPro" id="IPR000620">
    <property type="entry name" value="EamA_dom"/>
</dbReference>
<feature type="transmembrane region" description="Helical" evidence="1">
    <location>
        <begin position="177"/>
        <end position="200"/>
    </location>
</feature>
<name>A0A1B0ZY99_9RHOB</name>
<dbReference type="SUPFAM" id="SSF103481">
    <property type="entry name" value="Multidrug resistance efflux transporter EmrE"/>
    <property type="match status" value="2"/>
</dbReference>
<dbReference type="EMBL" id="CP015230">
    <property type="protein sequence ID" value="ANP39309.1"/>
    <property type="molecule type" value="Genomic_DNA"/>
</dbReference>
<proteinExistence type="predicted"/>
<feature type="transmembrane region" description="Helical" evidence="1">
    <location>
        <begin position="98"/>
        <end position="120"/>
    </location>
</feature>
<keyword evidence="1" id="KW-0472">Membrane</keyword>
<feature type="transmembrane region" description="Helical" evidence="1">
    <location>
        <begin position="266"/>
        <end position="284"/>
    </location>
</feature>
<dbReference type="Pfam" id="PF00892">
    <property type="entry name" value="EamA"/>
    <property type="match status" value="2"/>
</dbReference>
<feature type="transmembrane region" description="Helical" evidence="1">
    <location>
        <begin position="72"/>
        <end position="92"/>
    </location>
</feature>
<dbReference type="Proteomes" id="UP000013243">
    <property type="component" value="Chromosome"/>
</dbReference>
<dbReference type="GeneID" id="28248346"/>
<dbReference type="KEGG" id="rmb:K529_000900"/>
<dbReference type="RefSeq" id="WP_005621073.1">
    <property type="nucleotide sequence ID" value="NZ_CP015230.1"/>
</dbReference>
<feature type="transmembrane region" description="Helical" evidence="1">
    <location>
        <begin position="129"/>
        <end position="147"/>
    </location>
</feature>
<evidence type="ECO:0000313" key="3">
    <source>
        <dbReference type="EMBL" id="ANP39309.1"/>
    </source>
</evidence>
<dbReference type="PANTHER" id="PTHR22911:SF103">
    <property type="entry name" value="BLR2811 PROTEIN"/>
    <property type="match status" value="1"/>
</dbReference>
<dbReference type="GO" id="GO:0016020">
    <property type="term" value="C:membrane"/>
    <property type="evidence" value="ECO:0007669"/>
    <property type="project" value="InterPro"/>
</dbReference>
<feature type="transmembrane region" description="Helical" evidence="1">
    <location>
        <begin position="38"/>
        <end position="60"/>
    </location>
</feature>
<organism evidence="3 4">
    <name type="scientific">Tritonibacter mobilis F1926</name>
    <dbReference type="NCBI Taxonomy" id="1265309"/>
    <lineage>
        <taxon>Bacteria</taxon>
        <taxon>Pseudomonadati</taxon>
        <taxon>Pseudomonadota</taxon>
        <taxon>Alphaproteobacteria</taxon>
        <taxon>Rhodobacterales</taxon>
        <taxon>Paracoccaceae</taxon>
        <taxon>Tritonibacter</taxon>
    </lineage>
</organism>
<keyword evidence="1" id="KW-0812">Transmembrane</keyword>
<reference evidence="3 4" key="1">
    <citation type="journal article" date="2016" name="ISME J.">
        <title>Global occurrence and heterogeneity of the Roseobacter-clade species Ruegeria mobilis.</title>
        <authorList>
            <person name="Sonnenschein E."/>
            <person name="Gram L."/>
        </authorList>
    </citation>
    <scope>NUCLEOTIDE SEQUENCE [LARGE SCALE GENOMIC DNA]</scope>
    <source>
        <strain evidence="3 4">F1926</strain>
    </source>
</reference>
<accession>A0A1B0ZY99</accession>
<feature type="transmembrane region" description="Helical" evidence="1">
    <location>
        <begin position="153"/>
        <end position="170"/>
    </location>
</feature>
<feature type="domain" description="EamA" evidence="2">
    <location>
        <begin position="154"/>
        <end position="282"/>
    </location>
</feature>
<dbReference type="STRING" id="1265309.K529_000900"/>
<evidence type="ECO:0000313" key="4">
    <source>
        <dbReference type="Proteomes" id="UP000013243"/>
    </source>
</evidence>
<gene>
    <name evidence="3" type="ORF">K529_000900</name>
</gene>
<evidence type="ECO:0000256" key="1">
    <source>
        <dbReference type="SAM" id="Phobius"/>
    </source>
</evidence>
<evidence type="ECO:0000259" key="2">
    <source>
        <dbReference type="Pfam" id="PF00892"/>
    </source>
</evidence>